<sequence>MNAEYLLLALLWISGLVTKIDCRREHERKRHGLSSPRRLPTNNERCPPCDVSKCSTLTAESCGGGRIVRDWCNCCLVCADVKVTDVAGEANPTMSSSPIQIAPHTPHGLNEQSEACAKITCPKFQVCMLNIQGIPMCRCPTKFWCMKGERNPVCGEDDVTYKSKCFLRMAECESNRNIAIKRRGKCLKSDKDRQLRIERQKQKQLKSQQKMEKKKMKQEKMQRKMKKYTKKERKQRKKRRRRPKNKRWMTKQQRRLFR</sequence>
<dbReference type="PROSITE" id="PS51465">
    <property type="entry name" value="KAZAL_2"/>
    <property type="match status" value="1"/>
</dbReference>
<evidence type="ECO:0000259" key="6">
    <source>
        <dbReference type="PROSITE" id="PS51465"/>
    </source>
</evidence>
<dbReference type="SUPFAM" id="SSF100895">
    <property type="entry name" value="Kazal-type serine protease inhibitors"/>
    <property type="match status" value="1"/>
</dbReference>
<dbReference type="GO" id="GO:0030154">
    <property type="term" value="P:cell differentiation"/>
    <property type="evidence" value="ECO:0007669"/>
    <property type="project" value="TreeGrafter"/>
</dbReference>
<name>A0AAD9K8T0_9ANNE</name>
<feature type="signal peptide" evidence="5">
    <location>
        <begin position="1"/>
        <end position="22"/>
    </location>
</feature>
<gene>
    <name evidence="7" type="ORF">LSH36_31g00019</name>
</gene>
<evidence type="ECO:0000256" key="3">
    <source>
        <dbReference type="ARBA" id="ARBA00023157"/>
    </source>
</evidence>
<dbReference type="SUPFAM" id="SSF57184">
    <property type="entry name" value="Growth factor receptor domain"/>
    <property type="match status" value="1"/>
</dbReference>
<dbReference type="Proteomes" id="UP001208570">
    <property type="component" value="Unassembled WGS sequence"/>
</dbReference>
<feature type="region of interest" description="Disordered" evidence="4">
    <location>
        <begin position="200"/>
        <end position="258"/>
    </location>
</feature>
<dbReference type="PANTHER" id="PTHR10913">
    <property type="entry name" value="FOLLISTATIN-RELATED"/>
    <property type="match status" value="1"/>
</dbReference>
<reference evidence="7" key="1">
    <citation type="journal article" date="2023" name="Mol. Biol. Evol.">
        <title>Third-Generation Sequencing Reveals the Adaptive Role of the Epigenome in Three Deep-Sea Polychaetes.</title>
        <authorList>
            <person name="Perez M."/>
            <person name="Aroh O."/>
            <person name="Sun Y."/>
            <person name="Lan Y."/>
            <person name="Juniper S.K."/>
            <person name="Young C.R."/>
            <person name="Angers B."/>
            <person name="Qian P.Y."/>
        </authorList>
    </citation>
    <scope>NUCLEOTIDE SEQUENCE</scope>
    <source>
        <strain evidence="7">P08H-3</strain>
    </source>
</reference>
<dbReference type="InterPro" id="IPR036058">
    <property type="entry name" value="Kazal_dom_sf"/>
</dbReference>
<keyword evidence="3" id="KW-1015">Disulfide bond</keyword>
<dbReference type="Gene3D" id="3.30.60.30">
    <property type="match status" value="1"/>
</dbReference>
<keyword evidence="5" id="KW-0732">Signal</keyword>
<feature type="compositionally biased region" description="Basic residues" evidence="4">
    <location>
        <begin position="212"/>
        <end position="258"/>
    </location>
</feature>
<dbReference type="InterPro" id="IPR050653">
    <property type="entry name" value="Prot_Inhib_GrowthFact_Antg"/>
</dbReference>
<dbReference type="InterPro" id="IPR002350">
    <property type="entry name" value="Kazal_dom"/>
</dbReference>
<evidence type="ECO:0000256" key="5">
    <source>
        <dbReference type="SAM" id="SignalP"/>
    </source>
</evidence>
<organism evidence="7 8">
    <name type="scientific">Paralvinella palmiformis</name>
    <dbReference type="NCBI Taxonomy" id="53620"/>
    <lineage>
        <taxon>Eukaryota</taxon>
        <taxon>Metazoa</taxon>
        <taxon>Spiralia</taxon>
        <taxon>Lophotrochozoa</taxon>
        <taxon>Annelida</taxon>
        <taxon>Polychaeta</taxon>
        <taxon>Sedentaria</taxon>
        <taxon>Canalipalpata</taxon>
        <taxon>Terebellida</taxon>
        <taxon>Terebelliformia</taxon>
        <taxon>Alvinellidae</taxon>
        <taxon>Paralvinella</taxon>
    </lineage>
</organism>
<accession>A0AAD9K8T0</accession>
<evidence type="ECO:0000256" key="2">
    <source>
        <dbReference type="ARBA" id="ARBA00022900"/>
    </source>
</evidence>
<dbReference type="SMART" id="SM00280">
    <property type="entry name" value="KAZAL"/>
    <property type="match status" value="1"/>
</dbReference>
<comment type="caution">
    <text evidence="7">The sequence shown here is derived from an EMBL/GenBank/DDBJ whole genome shotgun (WGS) entry which is preliminary data.</text>
</comment>
<proteinExistence type="predicted"/>
<protein>
    <recommendedName>
        <fullName evidence="6">Kazal-like domain-containing protein</fullName>
    </recommendedName>
</protein>
<evidence type="ECO:0000313" key="8">
    <source>
        <dbReference type="Proteomes" id="UP001208570"/>
    </source>
</evidence>
<feature type="domain" description="Kazal-like" evidence="6">
    <location>
        <begin position="122"/>
        <end position="188"/>
    </location>
</feature>
<keyword evidence="2" id="KW-0722">Serine protease inhibitor</keyword>
<dbReference type="CDD" id="cd00104">
    <property type="entry name" value="KAZAL_FS"/>
    <property type="match status" value="1"/>
</dbReference>
<dbReference type="GO" id="GO:0005576">
    <property type="term" value="C:extracellular region"/>
    <property type="evidence" value="ECO:0007669"/>
    <property type="project" value="TreeGrafter"/>
</dbReference>
<feature type="chain" id="PRO_5042071034" description="Kazal-like domain-containing protein" evidence="5">
    <location>
        <begin position="23"/>
        <end position="258"/>
    </location>
</feature>
<keyword evidence="1" id="KW-0646">Protease inhibitor</keyword>
<dbReference type="EMBL" id="JAODUP010000031">
    <property type="protein sequence ID" value="KAK2167178.1"/>
    <property type="molecule type" value="Genomic_DNA"/>
</dbReference>
<dbReference type="PANTHER" id="PTHR10913:SF45">
    <property type="entry name" value="FOLLISTATIN, ISOFORM A-RELATED"/>
    <property type="match status" value="1"/>
</dbReference>
<dbReference type="InterPro" id="IPR009030">
    <property type="entry name" value="Growth_fac_rcpt_cys_sf"/>
</dbReference>
<dbReference type="AlphaFoldDB" id="A0AAD9K8T0"/>
<evidence type="ECO:0000313" key="7">
    <source>
        <dbReference type="EMBL" id="KAK2167178.1"/>
    </source>
</evidence>
<dbReference type="Pfam" id="PF07648">
    <property type="entry name" value="Kazal_2"/>
    <property type="match status" value="1"/>
</dbReference>
<dbReference type="GO" id="GO:0004867">
    <property type="term" value="F:serine-type endopeptidase inhibitor activity"/>
    <property type="evidence" value="ECO:0007669"/>
    <property type="project" value="UniProtKB-KW"/>
</dbReference>
<evidence type="ECO:0000256" key="1">
    <source>
        <dbReference type="ARBA" id="ARBA00022690"/>
    </source>
</evidence>
<dbReference type="Gene3D" id="4.10.40.20">
    <property type="match status" value="1"/>
</dbReference>
<evidence type="ECO:0000256" key="4">
    <source>
        <dbReference type="SAM" id="MobiDB-lite"/>
    </source>
</evidence>
<keyword evidence="8" id="KW-1185">Reference proteome</keyword>